<evidence type="ECO:0000313" key="3">
    <source>
        <dbReference type="Proteomes" id="UP001604277"/>
    </source>
</evidence>
<name>A0ABD1VM59_9LAMI</name>
<evidence type="ECO:0000313" key="2">
    <source>
        <dbReference type="EMBL" id="KAL2538435.1"/>
    </source>
</evidence>
<evidence type="ECO:0000256" key="1">
    <source>
        <dbReference type="SAM" id="MobiDB-lite"/>
    </source>
</evidence>
<reference evidence="3" key="1">
    <citation type="submission" date="2024-07" db="EMBL/GenBank/DDBJ databases">
        <title>Two chromosome-level genome assemblies of Korean endemic species Abeliophyllum distichum and Forsythia ovata (Oleaceae).</title>
        <authorList>
            <person name="Jang H."/>
        </authorList>
    </citation>
    <scope>NUCLEOTIDE SEQUENCE [LARGE SCALE GENOMIC DNA]</scope>
</reference>
<sequence length="102" mass="11373">MGIKSRRRGVQRIKVIFRRSPGVNVPTDIEKKSTEMEMEMVGVKNKESPSQNTYLEKQPSHKIQVGAGSVQSKKSHAATFSVESATPKSTSRKTFCPICLQH</sequence>
<gene>
    <name evidence="2" type="ORF">Fot_19826</name>
</gene>
<keyword evidence="3" id="KW-1185">Reference proteome</keyword>
<organism evidence="2 3">
    <name type="scientific">Forsythia ovata</name>
    <dbReference type="NCBI Taxonomy" id="205694"/>
    <lineage>
        <taxon>Eukaryota</taxon>
        <taxon>Viridiplantae</taxon>
        <taxon>Streptophyta</taxon>
        <taxon>Embryophyta</taxon>
        <taxon>Tracheophyta</taxon>
        <taxon>Spermatophyta</taxon>
        <taxon>Magnoliopsida</taxon>
        <taxon>eudicotyledons</taxon>
        <taxon>Gunneridae</taxon>
        <taxon>Pentapetalae</taxon>
        <taxon>asterids</taxon>
        <taxon>lamiids</taxon>
        <taxon>Lamiales</taxon>
        <taxon>Oleaceae</taxon>
        <taxon>Forsythieae</taxon>
        <taxon>Forsythia</taxon>
    </lineage>
</organism>
<dbReference type="Proteomes" id="UP001604277">
    <property type="component" value="Unassembled WGS sequence"/>
</dbReference>
<dbReference type="EMBL" id="JBFOLJ010000005">
    <property type="protein sequence ID" value="KAL2538435.1"/>
    <property type="molecule type" value="Genomic_DNA"/>
</dbReference>
<accession>A0ABD1VM59</accession>
<feature type="compositionally biased region" description="Polar residues" evidence="1">
    <location>
        <begin position="81"/>
        <end position="93"/>
    </location>
</feature>
<comment type="caution">
    <text evidence="2">The sequence shown here is derived from an EMBL/GenBank/DDBJ whole genome shotgun (WGS) entry which is preliminary data.</text>
</comment>
<dbReference type="AlphaFoldDB" id="A0ABD1VM59"/>
<protein>
    <submittedName>
        <fullName evidence="2">Uncharacterized protein</fullName>
    </submittedName>
</protein>
<feature type="region of interest" description="Disordered" evidence="1">
    <location>
        <begin position="69"/>
        <end position="93"/>
    </location>
</feature>
<proteinExistence type="predicted"/>